<evidence type="ECO:0000313" key="2">
    <source>
        <dbReference type="Proteomes" id="UP001250214"/>
    </source>
</evidence>
<sequence>MTTLHLRIYEAVSSMRLARAAGDEEQVRAQAAEIADLADIAARHGVDISCAYTELAHAA</sequence>
<reference evidence="2" key="1">
    <citation type="submission" date="2023-07" db="EMBL/GenBank/DDBJ databases">
        <title>Novel species in the genus Lipingzhangella isolated from Sambhar Salt Lake.</title>
        <authorList>
            <person name="Jiya N."/>
            <person name="Kajale S."/>
            <person name="Sharma A."/>
        </authorList>
    </citation>
    <scope>NUCLEOTIDE SEQUENCE [LARGE SCALE GENOMIC DNA]</scope>
    <source>
        <strain evidence="2">LS1_29</strain>
    </source>
</reference>
<accession>A0ABU2H8U1</accession>
<dbReference type="EMBL" id="JAVLVT010000005">
    <property type="protein sequence ID" value="MDS1271269.1"/>
    <property type="molecule type" value="Genomic_DNA"/>
</dbReference>
<dbReference type="Proteomes" id="UP001250214">
    <property type="component" value="Unassembled WGS sequence"/>
</dbReference>
<keyword evidence="2" id="KW-1185">Reference proteome</keyword>
<name>A0ABU2H8U1_9ACTN</name>
<protein>
    <submittedName>
        <fullName evidence="1">Uncharacterized protein</fullName>
    </submittedName>
</protein>
<organism evidence="1 2">
    <name type="scientific">Lipingzhangella rawalii</name>
    <dbReference type="NCBI Taxonomy" id="2055835"/>
    <lineage>
        <taxon>Bacteria</taxon>
        <taxon>Bacillati</taxon>
        <taxon>Actinomycetota</taxon>
        <taxon>Actinomycetes</taxon>
        <taxon>Streptosporangiales</taxon>
        <taxon>Nocardiopsidaceae</taxon>
        <taxon>Lipingzhangella</taxon>
    </lineage>
</organism>
<proteinExistence type="predicted"/>
<gene>
    <name evidence="1" type="ORF">RIF23_13280</name>
</gene>
<evidence type="ECO:0000313" key="1">
    <source>
        <dbReference type="EMBL" id="MDS1271269.1"/>
    </source>
</evidence>
<comment type="caution">
    <text evidence="1">The sequence shown here is derived from an EMBL/GenBank/DDBJ whole genome shotgun (WGS) entry which is preliminary data.</text>
</comment>